<dbReference type="EMBL" id="AP023396">
    <property type="protein sequence ID" value="BCK56301.1"/>
    <property type="molecule type" value="Genomic_DNA"/>
</dbReference>
<reference evidence="2 3" key="1">
    <citation type="submission" date="2020-08" db="EMBL/GenBank/DDBJ databases">
        <title>Genome Sequencing of Nocardia wallacei strain FMUON74 and assembly.</title>
        <authorList>
            <person name="Toyokawa M."/>
            <person name="Uesaka K."/>
        </authorList>
    </citation>
    <scope>NUCLEOTIDE SEQUENCE [LARGE SCALE GENOMIC DNA]</scope>
    <source>
        <strain evidence="2 3">FMUON74</strain>
    </source>
</reference>
<keyword evidence="1" id="KW-0472">Membrane</keyword>
<proteinExistence type="predicted"/>
<dbReference type="Proteomes" id="UP000516173">
    <property type="component" value="Chromosome"/>
</dbReference>
<sequence length="58" mass="6245">MNPPSPRRDRLYGGRMAELIALAVIGVFVAAALLLRWYNHTHPGADGISDGSDHTSAE</sequence>
<organism evidence="2 3">
    <name type="scientific">Nocardia wallacei</name>
    <dbReference type="NCBI Taxonomy" id="480035"/>
    <lineage>
        <taxon>Bacteria</taxon>
        <taxon>Bacillati</taxon>
        <taxon>Actinomycetota</taxon>
        <taxon>Actinomycetes</taxon>
        <taxon>Mycobacteriales</taxon>
        <taxon>Nocardiaceae</taxon>
        <taxon>Nocardia</taxon>
    </lineage>
</organism>
<accession>A0A7G1KN88</accession>
<evidence type="ECO:0000313" key="3">
    <source>
        <dbReference type="Proteomes" id="UP000516173"/>
    </source>
</evidence>
<protein>
    <submittedName>
        <fullName evidence="2">Uncharacterized protein</fullName>
    </submittedName>
</protein>
<evidence type="ECO:0000256" key="1">
    <source>
        <dbReference type="SAM" id="Phobius"/>
    </source>
</evidence>
<keyword evidence="1" id="KW-0812">Transmembrane</keyword>
<keyword evidence="3" id="KW-1185">Reference proteome</keyword>
<gene>
    <name evidence="2" type="ORF">NWFMUON74_40730</name>
</gene>
<evidence type="ECO:0000313" key="2">
    <source>
        <dbReference type="EMBL" id="BCK56301.1"/>
    </source>
</evidence>
<feature type="transmembrane region" description="Helical" evidence="1">
    <location>
        <begin position="20"/>
        <end position="38"/>
    </location>
</feature>
<name>A0A7G1KN88_9NOCA</name>
<dbReference type="KEGG" id="nwl:NWFMUON74_40730"/>
<keyword evidence="1" id="KW-1133">Transmembrane helix</keyword>
<dbReference type="AlphaFoldDB" id="A0A7G1KN88"/>